<evidence type="ECO:0000256" key="2">
    <source>
        <dbReference type="ARBA" id="ARBA00010842"/>
    </source>
</evidence>
<feature type="compositionally biased region" description="Basic and acidic residues" evidence="9">
    <location>
        <begin position="323"/>
        <end position="335"/>
    </location>
</feature>
<evidence type="ECO:0000256" key="1">
    <source>
        <dbReference type="ARBA" id="ARBA00004613"/>
    </source>
</evidence>
<dbReference type="GeneTree" id="ENSGT00390000000221"/>
<dbReference type="InterPro" id="IPR047301">
    <property type="entry name" value="Dkk3_N"/>
</dbReference>
<evidence type="ECO:0000313" key="12">
    <source>
        <dbReference type="Ensembl" id="ENSECAP00000025117.2"/>
    </source>
</evidence>
<evidence type="ECO:0000256" key="10">
    <source>
        <dbReference type="SAM" id="SignalP"/>
    </source>
</evidence>
<dbReference type="Pfam" id="PF04706">
    <property type="entry name" value="Dickkopf_N"/>
    <property type="match status" value="1"/>
</dbReference>
<evidence type="ECO:0000259" key="11">
    <source>
        <dbReference type="Pfam" id="PF04706"/>
    </source>
</evidence>
<keyword evidence="6 10" id="KW-0732">Signal</keyword>
<keyword evidence="3" id="KW-0217">Developmental protein</keyword>
<dbReference type="Bgee" id="ENSECAG00000022804">
    <property type="expression patterns" value="Expressed in retina and 22 other cell types or tissues"/>
</dbReference>
<accession>A0A3Q2GWC7</accession>
<keyword evidence="13" id="KW-1185">Reference proteome</keyword>
<evidence type="ECO:0000256" key="4">
    <source>
        <dbReference type="ARBA" id="ARBA00022525"/>
    </source>
</evidence>
<feature type="coiled-coil region" evidence="8">
    <location>
        <begin position="40"/>
        <end position="78"/>
    </location>
</feature>
<feature type="compositionally biased region" description="Pro residues" evidence="9">
    <location>
        <begin position="305"/>
        <end position="317"/>
    </location>
</feature>
<keyword evidence="7" id="KW-1015">Disulfide bond</keyword>
<evidence type="ECO:0000313" key="14">
    <source>
        <dbReference type="VGNC" id="VGNC:17203"/>
    </source>
</evidence>
<dbReference type="CDD" id="cd23014">
    <property type="entry name" value="Dkk3_N_Cys1"/>
    <property type="match status" value="1"/>
</dbReference>
<dbReference type="PANTHER" id="PTHR12113:SF8">
    <property type="entry name" value="DICKKOPF-RELATED PROTEIN 3"/>
    <property type="match status" value="1"/>
</dbReference>
<proteinExistence type="inferred from homology"/>
<feature type="domain" description="Dickkopf N-terminal cysteine-rich" evidence="11">
    <location>
        <begin position="146"/>
        <end position="196"/>
    </location>
</feature>
<dbReference type="GO" id="GO:0030178">
    <property type="term" value="P:negative regulation of Wnt signaling pathway"/>
    <property type="evidence" value="ECO:0007669"/>
    <property type="project" value="InterPro"/>
</dbReference>
<reference evidence="12" key="2">
    <citation type="submission" date="2025-08" db="UniProtKB">
        <authorList>
            <consortium name="Ensembl"/>
        </authorList>
    </citation>
    <scope>IDENTIFICATION</scope>
    <source>
        <strain evidence="12">Thoroughbred</strain>
    </source>
</reference>
<protein>
    <submittedName>
        <fullName evidence="12">Dickkopf WNT signaling pathway inhibitor 3</fullName>
    </submittedName>
</protein>
<comment type="similarity">
    <text evidence="2">Belongs to the dickkopf family.</text>
</comment>
<evidence type="ECO:0000256" key="3">
    <source>
        <dbReference type="ARBA" id="ARBA00022473"/>
    </source>
</evidence>
<reference evidence="12" key="3">
    <citation type="submission" date="2025-09" db="UniProtKB">
        <authorList>
            <consortium name="Ensembl"/>
        </authorList>
    </citation>
    <scope>IDENTIFICATION</scope>
    <source>
        <strain evidence="12">Thoroughbred</strain>
    </source>
</reference>
<evidence type="ECO:0000313" key="13">
    <source>
        <dbReference type="Proteomes" id="UP000002281"/>
    </source>
</evidence>
<organism evidence="12 13">
    <name type="scientific">Equus caballus</name>
    <name type="common">Horse</name>
    <dbReference type="NCBI Taxonomy" id="9796"/>
    <lineage>
        <taxon>Eukaryota</taxon>
        <taxon>Metazoa</taxon>
        <taxon>Chordata</taxon>
        <taxon>Craniata</taxon>
        <taxon>Vertebrata</taxon>
        <taxon>Euteleostomi</taxon>
        <taxon>Mammalia</taxon>
        <taxon>Eutheria</taxon>
        <taxon>Laurasiatheria</taxon>
        <taxon>Perissodactyla</taxon>
        <taxon>Equidae</taxon>
        <taxon>Equus</taxon>
    </lineage>
</organism>
<dbReference type="AlphaFoldDB" id="A0A3Q2GWC7"/>
<keyword evidence="5" id="KW-0879">Wnt signaling pathway</keyword>
<evidence type="ECO:0000256" key="8">
    <source>
        <dbReference type="SAM" id="Coils"/>
    </source>
</evidence>
<feature type="signal peptide" evidence="10">
    <location>
        <begin position="1"/>
        <end position="24"/>
    </location>
</feature>
<dbReference type="InterPro" id="IPR006796">
    <property type="entry name" value="Dickkopf_N"/>
</dbReference>
<dbReference type="InterPro" id="IPR039863">
    <property type="entry name" value="DKK1-4"/>
</dbReference>
<keyword evidence="8" id="KW-0175">Coiled coil</keyword>
<comment type="subcellular location">
    <subcellularLocation>
        <location evidence="1">Secreted</location>
    </subcellularLocation>
</comment>
<name>A0A3Q2GWC7_HORSE</name>
<reference evidence="12 13" key="1">
    <citation type="journal article" date="2009" name="Science">
        <title>Genome sequence, comparative analysis, and population genetics of the domestic horse.</title>
        <authorList>
            <consortium name="Broad Institute Genome Sequencing Platform"/>
            <consortium name="Broad Institute Whole Genome Assembly Team"/>
            <person name="Wade C.M."/>
            <person name="Giulotto E."/>
            <person name="Sigurdsson S."/>
            <person name="Zoli M."/>
            <person name="Gnerre S."/>
            <person name="Imsland F."/>
            <person name="Lear T.L."/>
            <person name="Adelson D.L."/>
            <person name="Bailey E."/>
            <person name="Bellone R.R."/>
            <person name="Bloecker H."/>
            <person name="Distl O."/>
            <person name="Edgar R.C."/>
            <person name="Garber M."/>
            <person name="Leeb T."/>
            <person name="Mauceli E."/>
            <person name="MacLeod J.N."/>
            <person name="Penedo M.C.T."/>
            <person name="Raison J.M."/>
            <person name="Sharpe T."/>
            <person name="Vogel J."/>
            <person name="Andersson L."/>
            <person name="Antczak D.F."/>
            <person name="Biagi T."/>
            <person name="Binns M.M."/>
            <person name="Chowdhary B.P."/>
            <person name="Coleman S.J."/>
            <person name="Della Valle G."/>
            <person name="Fryc S."/>
            <person name="Guerin G."/>
            <person name="Hasegawa T."/>
            <person name="Hill E.W."/>
            <person name="Jurka J."/>
            <person name="Kiialainen A."/>
            <person name="Lindgren G."/>
            <person name="Liu J."/>
            <person name="Magnani E."/>
            <person name="Mickelson J.R."/>
            <person name="Murray J."/>
            <person name="Nergadze S.G."/>
            <person name="Onofrio R."/>
            <person name="Pedroni S."/>
            <person name="Piras M.F."/>
            <person name="Raudsepp T."/>
            <person name="Rocchi M."/>
            <person name="Roeed K.H."/>
            <person name="Ryder O.A."/>
            <person name="Searle S."/>
            <person name="Skow L."/>
            <person name="Swinburne J.E."/>
            <person name="Syvaenen A.C."/>
            <person name="Tozaki T."/>
            <person name="Valberg S.J."/>
            <person name="Vaudin M."/>
            <person name="White J.R."/>
            <person name="Zody M.C."/>
            <person name="Lander E.S."/>
            <person name="Lindblad-Toh K."/>
        </authorList>
    </citation>
    <scope>NUCLEOTIDE SEQUENCE [LARGE SCALE GENOMIC DNA]</scope>
    <source>
        <strain evidence="12 13">Thoroughbred</strain>
    </source>
</reference>
<feature type="region of interest" description="Disordered" evidence="9">
    <location>
        <begin position="269"/>
        <end position="380"/>
    </location>
</feature>
<evidence type="ECO:0000256" key="6">
    <source>
        <dbReference type="ARBA" id="ARBA00022729"/>
    </source>
</evidence>
<gene>
    <name evidence="12 14" type="primary">DKK3</name>
</gene>
<dbReference type="GO" id="GO:0016055">
    <property type="term" value="P:Wnt signaling pathway"/>
    <property type="evidence" value="ECO:0007669"/>
    <property type="project" value="UniProtKB-KW"/>
</dbReference>
<dbReference type="Proteomes" id="UP000002281">
    <property type="component" value="Chromosome 7"/>
</dbReference>
<evidence type="ECO:0000256" key="5">
    <source>
        <dbReference type="ARBA" id="ARBA00022687"/>
    </source>
</evidence>
<evidence type="ECO:0000256" key="9">
    <source>
        <dbReference type="SAM" id="MobiDB-lite"/>
    </source>
</evidence>
<sequence length="453" mass="48148">MRRLGGTLLCLLLAVAVPTAPAPASTATSAPVEPGPALSYPQEEATLNEMFREVEELMEDTQHKLRSAVEEMEAEEAAAKTSSEVNLANLPPSYHNETNTETKVGNNTIHVHREIHKVTNNQTGQTVFSETVITSLGDEEGKRTHECIIDEDCGPSRYCQFSSFEYTCQPCRDQQTLCTRDSECCGDQLCVWGHCSKSTTKGDNGTICDNQRDCQPGLCCAFQREACCSLCAHPCPWGVSSATTPPAGFWTSSPGSWSQRALWTDAHVPVASSASPTESRVAGQTELPSLPHGPTAPTGAAVRPGGPPPSTAAPAPRPWVGRGLERGTRGCELSEPHPQGLPLGCGAPESQRQGDRPAARGGGAAPRAPSPKVTLPQQSSSHSLVYVCKPAFIGSRDGDAENLLAREAPGESEAGGLMEEVRRELENLERSLSVEMALGEPGAASELLEGEEI</sequence>
<dbReference type="Ensembl" id="ENSECAT00000052168.2">
    <property type="protein sequence ID" value="ENSECAP00000025117.2"/>
    <property type="gene ID" value="ENSECAG00000022804.4"/>
</dbReference>
<evidence type="ECO:0000256" key="7">
    <source>
        <dbReference type="ARBA" id="ARBA00023157"/>
    </source>
</evidence>
<feature type="chain" id="PRO_5040402229" evidence="10">
    <location>
        <begin position="25"/>
        <end position="453"/>
    </location>
</feature>
<dbReference type="VGNC" id="VGNC:17203">
    <property type="gene designation" value="DKK3"/>
</dbReference>
<dbReference type="PANTHER" id="PTHR12113">
    <property type="entry name" value="DICKKOPF3-LIKE 3"/>
    <property type="match status" value="1"/>
</dbReference>
<dbReference type="GO" id="GO:0005576">
    <property type="term" value="C:extracellular region"/>
    <property type="evidence" value="ECO:0007669"/>
    <property type="project" value="UniProtKB-SubCell"/>
</dbReference>
<feature type="coiled-coil region" evidence="8">
    <location>
        <begin position="411"/>
        <end position="438"/>
    </location>
</feature>
<keyword evidence="4" id="KW-0964">Secreted</keyword>